<dbReference type="PANTHER" id="PTHR42923">
    <property type="entry name" value="PROTOPORPHYRINOGEN OXIDASE"/>
    <property type="match status" value="1"/>
</dbReference>
<protein>
    <submittedName>
        <fullName evidence="2">FAD-dependent oxidoreductase</fullName>
    </submittedName>
</protein>
<dbReference type="InterPro" id="IPR002937">
    <property type="entry name" value="Amino_oxidase"/>
</dbReference>
<dbReference type="EMBL" id="JAERRJ010000001">
    <property type="protein sequence ID" value="MBL1073522.1"/>
    <property type="molecule type" value="Genomic_DNA"/>
</dbReference>
<dbReference type="Proteomes" id="UP000602198">
    <property type="component" value="Unassembled WGS sequence"/>
</dbReference>
<sequence>MAGQRKSVTRRTVLRGTVAGAVAAGAAGALRPGRAAAEPGPAVAILGGGVAGLTAAHELAERGFDVTVYERRALGGKARSIAVPGTGRDGRPELWGEHGFRFFPGFYRHIPDTMRRIPFAGNANGVWDNLVAAPEARFSRRDTDDVIVPLGKAGKVWASPDDFRETVSSAISTTMKMPQTDALHFANRLLVFNTSCDARRYGQWDRVSWREYVGAVGRSTEFRMLLSRTLTTLLVAAKDDLASTRTIGNMGEQFLGNPFEVANDGPLDRLLNGPTNEAWINPWTDRLRELGVKFVSGEVRGLELDGRRVSGARVVDAAGNARVIEADHFVAALPVEVARNLWTPEILSLRPELAGMSQLVVDWMTGIQFFLRNPSDIARGHAAYVDSPWSLTSISQNQFWNRTPMSGLGDGTVQDCLSVDISDWNTPGILYGKTAKECTHEEIAREVWAQLKAHLNDRNELLRDDDLHSWFLDTGITWDAAARRNNNADPLLINTAGSWALRPESHSANIENLYLTGDYVRTNVDLATMEGASESARTAVNALLDVTGSTAPRCKTFTLYRAAELEPFRQLDATRFAAGQPNMFDA</sequence>
<dbReference type="Gene3D" id="3.50.50.60">
    <property type="entry name" value="FAD/NAD(P)-binding domain"/>
    <property type="match status" value="1"/>
</dbReference>
<organism evidence="2 3">
    <name type="scientific">Nocardia acididurans</name>
    <dbReference type="NCBI Taxonomy" id="2802282"/>
    <lineage>
        <taxon>Bacteria</taxon>
        <taxon>Bacillati</taxon>
        <taxon>Actinomycetota</taxon>
        <taxon>Actinomycetes</taxon>
        <taxon>Mycobacteriales</taxon>
        <taxon>Nocardiaceae</taxon>
        <taxon>Nocardia</taxon>
    </lineage>
</organism>
<dbReference type="SUPFAM" id="SSF51905">
    <property type="entry name" value="FAD/NAD(P)-binding domain"/>
    <property type="match status" value="1"/>
</dbReference>
<keyword evidence="3" id="KW-1185">Reference proteome</keyword>
<dbReference type="RefSeq" id="WP_201943510.1">
    <property type="nucleotide sequence ID" value="NZ_JAERRJ010000001.1"/>
</dbReference>
<dbReference type="Pfam" id="PF01593">
    <property type="entry name" value="Amino_oxidase"/>
    <property type="match status" value="1"/>
</dbReference>
<gene>
    <name evidence="2" type="ORF">JK358_03870</name>
</gene>
<dbReference type="InterPro" id="IPR050464">
    <property type="entry name" value="Zeta_carotene_desat/Oxidored"/>
</dbReference>
<evidence type="ECO:0000313" key="3">
    <source>
        <dbReference type="Proteomes" id="UP000602198"/>
    </source>
</evidence>
<proteinExistence type="predicted"/>
<name>A0ABS1LYN6_9NOCA</name>
<reference evidence="2 3" key="1">
    <citation type="submission" date="2021-01" db="EMBL/GenBank/DDBJ databases">
        <title>WGS of actinomycetes isolated from Thailand.</title>
        <authorList>
            <person name="Thawai C."/>
        </authorList>
    </citation>
    <scope>NUCLEOTIDE SEQUENCE [LARGE SCALE GENOMIC DNA]</scope>
    <source>
        <strain evidence="2 3">LPG 2</strain>
    </source>
</reference>
<dbReference type="PANTHER" id="PTHR42923:SF46">
    <property type="entry name" value="AMINE OXIDASE"/>
    <property type="match status" value="1"/>
</dbReference>
<evidence type="ECO:0000313" key="2">
    <source>
        <dbReference type="EMBL" id="MBL1073522.1"/>
    </source>
</evidence>
<dbReference type="InterPro" id="IPR006311">
    <property type="entry name" value="TAT_signal"/>
</dbReference>
<evidence type="ECO:0000259" key="1">
    <source>
        <dbReference type="Pfam" id="PF01593"/>
    </source>
</evidence>
<accession>A0ABS1LYN6</accession>
<dbReference type="InterPro" id="IPR036188">
    <property type="entry name" value="FAD/NAD-bd_sf"/>
</dbReference>
<feature type="domain" description="Amine oxidase" evidence="1">
    <location>
        <begin position="50"/>
        <end position="544"/>
    </location>
</feature>
<dbReference type="PROSITE" id="PS51318">
    <property type="entry name" value="TAT"/>
    <property type="match status" value="1"/>
</dbReference>
<comment type="caution">
    <text evidence="2">The sequence shown here is derived from an EMBL/GenBank/DDBJ whole genome shotgun (WGS) entry which is preliminary data.</text>
</comment>